<gene>
    <name evidence="5" type="ORF">SAMN04487931_104187</name>
</gene>
<reference evidence="6" key="1">
    <citation type="submission" date="2016-10" db="EMBL/GenBank/DDBJ databases">
        <authorList>
            <person name="Varghese N."/>
            <person name="Submissions S."/>
        </authorList>
    </citation>
    <scope>NUCLEOTIDE SEQUENCE [LARGE SCALE GENOMIC DNA]</scope>
    <source>
        <strain evidence="6">DSM 3384</strain>
    </source>
</reference>
<dbReference type="SMART" id="SM00347">
    <property type="entry name" value="HTH_MARR"/>
    <property type="match status" value="1"/>
</dbReference>
<evidence type="ECO:0000256" key="2">
    <source>
        <dbReference type="ARBA" id="ARBA00023125"/>
    </source>
</evidence>
<dbReference type="GO" id="GO:0003700">
    <property type="term" value="F:DNA-binding transcription factor activity"/>
    <property type="evidence" value="ECO:0007669"/>
    <property type="project" value="InterPro"/>
</dbReference>
<proteinExistence type="predicted"/>
<dbReference type="EMBL" id="FNLL01000004">
    <property type="protein sequence ID" value="SDU07335.1"/>
    <property type="molecule type" value="Genomic_DNA"/>
</dbReference>
<keyword evidence="2" id="KW-0238">DNA-binding</keyword>
<evidence type="ECO:0000256" key="3">
    <source>
        <dbReference type="ARBA" id="ARBA00023163"/>
    </source>
</evidence>
<evidence type="ECO:0000256" key="1">
    <source>
        <dbReference type="ARBA" id="ARBA00023015"/>
    </source>
</evidence>
<sequence>MNQELKKKVINTLMQITRKFAEVETLSIGVTCDVSVSTREAHAIESIGEKKCTNVTEIAKYFGFTKSAASQLVSKLTMQGFVIKKQAGHSNKELQLSLTPLGWQTFEAHARMHSQDLKRILKTFDCVEIDVLIRLNELLDNLNSIMDERLNTK</sequence>
<dbReference type="InterPro" id="IPR000835">
    <property type="entry name" value="HTH_MarR-typ"/>
</dbReference>
<dbReference type="InterPro" id="IPR036388">
    <property type="entry name" value="WH-like_DNA-bd_sf"/>
</dbReference>
<dbReference type="InterPro" id="IPR036390">
    <property type="entry name" value="WH_DNA-bd_sf"/>
</dbReference>
<organism evidence="5 6">
    <name type="scientific">Desulfobacula phenolica</name>
    <dbReference type="NCBI Taxonomy" id="90732"/>
    <lineage>
        <taxon>Bacteria</taxon>
        <taxon>Pseudomonadati</taxon>
        <taxon>Thermodesulfobacteriota</taxon>
        <taxon>Desulfobacteria</taxon>
        <taxon>Desulfobacterales</taxon>
        <taxon>Desulfobacteraceae</taxon>
        <taxon>Desulfobacula</taxon>
    </lineage>
</organism>
<evidence type="ECO:0000313" key="5">
    <source>
        <dbReference type="EMBL" id="SDU07335.1"/>
    </source>
</evidence>
<dbReference type="RefSeq" id="WP_014956433.1">
    <property type="nucleotide sequence ID" value="NZ_FNLL01000004.1"/>
</dbReference>
<dbReference type="PROSITE" id="PS50995">
    <property type="entry name" value="HTH_MARR_2"/>
    <property type="match status" value="1"/>
</dbReference>
<dbReference type="InterPro" id="IPR052067">
    <property type="entry name" value="Metal_resp_HTH_trans_reg"/>
</dbReference>
<dbReference type="GO" id="GO:0003677">
    <property type="term" value="F:DNA binding"/>
    <property type="evidence" value="ECO:0007669"/>
    <property type="project" value="UniProtKB-KW"/>
</dbReference>
<dbReference type="Proteomes" id="UP000199608">
    <property type="component" value="Unassembled WGS sequence"/>
</dbReference>
<name>A0A1H2FJ31_9BACT</name>
<dbReference type="PANTHER" id="PTHR35790:SF4">
    <property type="entry name" value="HTH-TYPE TRANSCRIPTIONAL REGULATOR PCHR"/>
    <property type="match status" value="1"/>
</dbReference>
<dbReference type="SUPFAM" id="SSF46785">
    <property type="entry name" value="Winged helix' DNA-binding domain"/>
    <property type="match status" value="1"/>
</dbReference>
<dbReference type="PANTHER" id="PTHR35790">
    <property type="entry name" value="HTH-TYPE TRANSCRIPTIONAL REGULATOR PCHR"/>
    <property type="match status" value="1"/>
</dbReference>
<dbReference type="Gene3D" id="1.10.10.10">
    <property type="entry name" value="Winged helix-like DNA-binding domain superfamily/Winged helix DNA-binding domain"/>
    <property type="match status" value="1"/>
</dbReference>
<dbReference type="Pfam" id="PF01047">
    <property type="entry name" value="MarR"/>
    <property type="match status" value="1"/>
</dbReference>
<evidence type="ECO:0000313" key="6">
    <source>
        <dbReference type="Proteomes" id="UP000199608"/>
    </source>
</evidence>
<protein>
    <submittedName>
        <fullName evidence="5">Transcriptional regulator, MarR family</fullName>
    </submittedName>
</protein>
<accession>A0A1H2FJ31</accession>
<keyword evidence="1" id="KW-0805">Transcription regulation</keyword>
<evidence type="ECO:0000259" key="4">
    <source>
        <dbReference type="PROSITE" id="PS50995"/>
    </source>
</evidence>
<feature type="domain" description="HTH marR-type" evidence="4">
    <location>
        <begin position="6"/>
        <end position="141"/>
    </location>
</feature>
<keyword evidence="3" id="KW-0804">Transcription</keyword>
<dbReference type="AlphaFoldDB" id="A0A1H2FJ31"/>
<keyword evidence="6" id="KW-1185">Reference proteome</keyword>